<dbReference type="InterPro" id="IPR029063">
    <property type="entry name" value="SAM-dependent_MTases_sf"/>
</dbReference>
<dbReference type="RefSeq" id="WP_110335259.1">
    <property type="nucleotide sequence ID" value="NZ_JBHVKT010000037.1"/>
</dbReference>
<dbReference type="Proteomes" id="UP000247892">
    <property type="component" value="Unassembled WGS sequence"/>
</dbReference>
<dbReference type="GO" id="GO:0032259">
    <property type="term" value="P:methylation"/>
    <property type="evidence" value="ECO:0007669"/>
    <property type="project" value="UniProtKB-KW"/>
</dbReference>
<dbReference type="GO" id="GO:0008168">
    <property type="term" value="F:methyltransferase activity"/>
    <property type="evidence" value="ECO:0007669"/>
    <property type="project" value="UniProtKB-KW"/>
</dbReference>
<name>A0A318LUG2_9PSEU</name>
<evidence type="ECO:0000259" key="2">
    <source>
        <dbReference type="Pfam" id="PF13649"/>
    </source>
</evidence>
<dbReference type="AlphaFoldDB" id="A0A318LUG2"/>
<reference evidence="3 4" key="1">
    <citation type="submission" date="2016-07" db="EMBL/GenBank/DDBJ databases">
        <title>Draft genome sequence of Prauserella sp. YIM 121212, isolated from alkaline soil.</title>
        <authorList>
            <person name="Ruckert C."/>
            <person name="Albersmeier A."/>
            <person name="Jiang C.-L."/>
            <person name="Jiang Y."/>
            <person name="Kalinowski J."/>
            <person name="Schneider O."/>
            <person name="Winkler A."/>
            <person name="Zotchev S.B."/>
        </authorList>
    </citation>
    <scope>NUCLEOTIDE SEQUENCE [LARGE SCALE GENOMIC DNA]</scope>
    <source>
        <strain evidence="3 4">YIM 121212</strain>
    </source>
</reference>
<keyword evidence="4" id="KW-1185">Reference proteome</keyword>
<feature type="domain" description="Methyltransferase" evidence="2">
    <location>
        <begin position="51"/>
        <end position="141"/>
    </location>
</feature>
<dbReference type="SUPFAM" id="SSF53335">
    <property type="entry name" value="S-adenosyl-L-methionine-dependent methyltransferases"/>
    <property type="match status" value="1"/>
</dbReference>
<dbReference type="InterPro" id="IPR041698">
    <property type="entry name" value="Methyltransf_25"/>
</dbReference>
<proteinExistence type="predicted"/>
<evidence type="ECO:0000313" key="4">
    <source>
        <dbReference type="Proteomes" id="UP000247892"/>
    </source>
</evidence>
<dbReference type="CDD" id="cd02440">
    <property type="entry name" value="AdoMet_MTases"/>
    <property type="match status" value="1"/>
</dbReference>
<evidence type="ECO:0000313" key="3">
    <source>
        <dbReference type="EMBL" id="PXY37461.1"/>
    </source>
</evidence>
<dbReference type="EMBL" id="MASU01000003">
    <property type="protein sequence ID" value="PXY37461.1"/>
    <property type="molecule type" value="Genomic_DNA"/>
</dbReference>
<dbReference type="PANTHER" id="PTHR43861">
    <property type="entry name" value="TRANS-ACONITATE 2-METHYLTRANSFERASE-RELATED"/>
    <property type="match status" value="1"/>
</dbReference>
<keyword evidence="3" id="KW-0489">Methyltransferase</keyword>
<comment type="caution">
    <text evidence="3">The sequence shown here is derived from an EMBL/GenBank/DDBJ whole genome shotgun (WGS) entry which is preliminary data.</text>
</comment>
<dbReference type="OrthoDB" id="9805171at2"/>
<sequence length="218" mass="23848">MREPDFLARTRVSYDSIAAEFAGWIEDELAAKPLDRAVLGGFAELAGRGLVADIGCGTGRVTAHLHRLGLRVFGIDLSPNMIAQAIDRYPDLRFEVGSMTALDVADGSLGAIVAWYSIMHVPPDRLPAVFAEFHRVLAPGGHLQLAFPAGEGLVHRTDAGGHEVSLDFHQWHPDEVAGLLREAGFEERARLVREPDEDGKYAETTRQAFLLARKRDAV</sequence>
<protein>
    <submittedName>
        <fullName evidence="3">Methyltransferase</fullName>
    </submittedName>
</protein>
<keyword evidence="1 3" id="KW-0808">Transferase</keyword>
<dbReference type="Pfam" id="PF13649">
    <property type="entry name" value="Methyltransf_25"/>
    <property type="match status" value="1"/>
</dbReference>
<dbReference type="Gene3D" id="3.40.50.150">
    <property type="entry name" value="Vaccinia Virus protein VP39"/>
    <property type="match status" value="1"/>
</dbReference>
<accession>A0A318LUG2</accession>
<evidence type="ECO:0000256" key="1">
    <source>
        <dbReference type="ARBA" id="ARBA00022679"/>
    </source>
</evidence>
<gene>
    <name evidence="3" type="ORF">BA062_06095</name>
</gene>
<organism evidence="3 4">
    <name type="scientific">Prauserella flavalba</name>
    <dbReference type="NCBI Taxonomy" id="1477506"/>
    <lineage>
        <taxon>Bacteria</taxon>
        <taxon>Bacillati</taxon>
        <taxon>Actinomycetota</taxon>
        <taxon>Actinomycetes</taxon>
        <taxon>Pseudonocardiales</taxon>
        <taxon>Pseudonocardiaceae</taxon>
        <taxon>Prauserella</taxon>
    </lineage>
</organism>